<evidence type="ECO:0000256" key="2">
    <source>
        <dbReference type="HAMAP-Rule" id="MF_00795"/>
    </source>
</evidence>
<dbReference type="InterPro" id="IPR005627">
    <property type="entry name" value="CutC-like"/>
</dbReference>
<dbReference type="AlphaFoldDB" id="A0AA46AD69"/>
<dbReference type="PANTHER" id="PTHR12598">
    <property type="entry name" value="COPPER HOMEOSTASIS PROTEIN CUTC"/>
    <property type="match status" value="1"/>
</dbReference>
<dbReference type="Proteomes" id="UP001157946">
    <property type="component" value="Unassembled WGS sequence"/>
</dbReference>
<dbReference type="Pfam" id="PF03932">
    <property type="entry name" value="CutC"/>
    <property type="match status" value="1"/>
</dbReference>
<keyword evidence="4" id="KW-1185">Reference proteome</keyword>
<dbReference type="GO" id="GO:0005737">
    <property type="term" value="C:cytoplasm"/>
    <property type="evidence" value="ECO:0007669"/>
    <property type="project" value="UniProtKB-SubCell"/>
</dbReference>
<protein>
    <recommendedName>
        <fullName evidence="2">PF03932 family protein CutC</fullName>
    </recommendedName>
</protein>
<gene>
    <name evidence="2" type="primary">cutC</name>
    <name evidence="3" type="ORF">SAMN06265361_101443</name>
</gene>
<keyword evidence="2" id="KW-0963">Cytoplasm</keyword>
<accession>A0AA46AD69</accession>
<comment type="subcellular location">
    <subcellularLocation>
        <location evidence="2">Cytoplasm</location>
    </subcellularLocation>
</comment>
<dbReference type="RefSeq" id="WP_284723893.1">
    <property type="nucleotide sequence ID" value="NZ_FXTU01000001.1"/>
</dbReference>
<dbReference type="SUPFAM" id="SSF110395">
    <property type="entry name" value="CutC-like"/>
    <property type="match status" value="1"/>
</dbReference>
<name>A0AA46AD69_9BACL</name>
<dbReference type="InterPro" id="IPR036822">
    <property type="entry name" value="CutC-like_dom_sf"/>
</dbReference>
<dbReference type="HAMAP" id="MF_00795">
    <property type="entry name" value="CutC"/>
    <property type="match status" value="1"/>
</dbReference>
<comment type="similarity">
    <text evidence="1 2">Belongs to the CutC family.</text>
</comment>
<evidence type="ECO:0000313" key="4">
    <source>
        <dbReference type="Proteomes" id="UP001157946"/>
    </source>
</evidence>
<comment type="caution">
    <text evidence="2">Once thought to be involved in copper homeostasis, experiments in E.coli have shown this is not the case.</text>
</comment>
<evidence type="ECO:0000313" key="3">
    <source>
        <dbReference type="EMBL" id="SMP03396.1"/>
    </source>
</evidence>
<comment type="caution">
    <text evidence="3">The sequence shown here is derived from an EMBL/GenBank/DDBJ whole genome shotgun (WGS) entry which is preliminary data.</text>
</comment>
<dbReference type="GO" id="GO:0005507">
    <property type="term" value="F:copper ion binding"/>
    <property type="evidence" value="ECO:0007669"/>
    <property type="project" value="TreeGrafter"/>
</dbReference>
<reference evidence="3" key="1">
    <citation type="submission" date="2017-05" db="EMBL/GenBank/DDBJ databases">
        <authorList>
            <person name="Varghese N."/>
            <person name="Submissions S."/>
        </authorList>
    </citation>
    <scope>NUCLEOTIDE SEQUENCE</scope>
    <source>
        <strain evidence="3">DSM 45262</strain>
    </source>
</reference>
<sequence>MRIEVIATDLTDAKLADQHGADRIELVTGMAEGGLTPSYGLIEEVVRRVTIPAYVMIRPHSRSFCYSRDDLDTMIKDIQTVKRLGAPGVVLGALTKEKTIDETALSLLLEAAEGLDITFHRAFDEVADQEAALKVLLRYPQVTRVLTSGGKRSALDAVPQMAKLVRLAEGTHLTILAGSGLTVESLPAFSAQTGVKEVHFGSGVRVGGKSLAPIDPVKLEALKAIVDSGM</sequence>
<organism evidence="3 4">
    <name type="scientific">Laceyella tengchongensis</name>
    <dbReference type="NCBI Taxonomy" id="574699"/>
    <lineage>
        <taxon>Bacteria</taxon>
        <taxon>Bacillati</taxon>
        <taxon>Bacillota</taxon>
        <taxon>Bacilli</taxon>
        <taxon>Bacillales</taxon>
        <taxon>Thermoactinomycetaceae</taxon>
        <taxon>Laceyella</taxon>
    </lineage>
</organism>
<dbReference type="EMBL" id="FXTU01000001">
    <property type="protein sequence ID" value="SMP03396.1"/>
    <property type="molecule type" value="Genomic_DNA"/>
</dbReference>
<evidence type="ECO:0000256" key="1">
    <source>
        <dbReference type="ARBA" id="ARBA00007768"/>
    </source>
</evidence>
<dbReference type="Gene3D" id="3.20.20.380">
    <property type="entry name" value="Copper homeostasis (CutC) domain"/>
    <property type="match status" value="1"/>
</dbReference>
<dbReference type="PANTHER" id="PTHR12598:SF0">
    <property type="entry name" value="COPPER HOMEOSTASIS PROTEIN CUTC HOMOLOG"/>
    <property type="match status" value="1"/>
</dbReference>
<proteinExistence type="inferred from homology"/>